<dbReference type="EMBL" id="CP097121">
    <property type="protein sequence ID" value="USS90382.1"/>
    <property type="molecule type" value="Genomic_DNA"/>
</dbReference>
<name>A0ABY5BV61_9LACO</name>
<proteinExistence type="predicted"/>
<accession>A0ABY5BV61</accession>
<reference evidence="1" key="1">
    <citation type="submission" date="2022-05" db="EMBL/GenBank/DDBJ databases">
        <authorList>
            <person name="Oliphant S.A."/>
            <person name="Watson-Haigh N.S."/>
            <person name="Sumby K.M."/>
            <person name="Gardner J.M."/>
            <person name="Jiranek V."/>
        </authorList>
    </citation>
    <scope>NUCLEOTIDE SEQUENCE</scope>
    <source>
        <strain evidence="1">KI4_A6</strain>
    </source>
</reference>
<sequence length="56" mass="6375">MPKTESRVTKKVDEKIKEIATKTTDQETIDAINDAYTGNTVKIGNIDDFDKWMNNV</sequence>
<dbReference type="Proteomes" id="UP001056164">
    <property type="component" value="Chromosome"/>
</dbReference>
<keyword evidence="2" id="KW-1185">Reference proteome</keyword>
<dbReference type="RefSeq" id="WP_252794903.1">
    <property type="nucleotide sequence ID" value="NZ_CP097121.1"/>
</dbReference>
<protein>
    <submittedName>
        <fullName evidence="1">Uncharacterized protein</fullName>
    </submittedName>
</protein>
<gene>
    <name evidence="1" type="ORF">M3M37_05945</name>
</gene>
<organism evidence="1 2">
    <name type="scientific">Fructilactobacillus carniphilus</name>
    <dbReference type="NCBI Taxonomy" id="2940297"/>
    <lineage>
        <taxon>Bacteria</taxon>
        <taxon>Bacillati</taxon>
        <taxon>Bacillota</taxon>
        <taxon>Bacilli</taxon>
        <taxon>Lactobacillales</taxon>
        <taxon>Lactobacillaceae</taxon>
        <taxon>Fructilactobacillus</taxon>
    </lineage>
</organism>
<evidence type="ECO:0000313" key="1">
    <source>
        <dbReference type="EMBL" id="USS90382.1"/>
    </source>
</evidence>
<evidence type="ECO:0000313" key="2">
    <source>
        <dbReference type="Proteomes" id="UP001056164"/>
    </source>
</evidence>